<feature type="region of interest" description="Disordered" evidence="1">
    <location>
        <begin position="120"/>
        <end position="139"/>
    </location>
</feature>
<evidence type="ECO:0000313" key="2">
    <source>
        <dbReference type="EMBL" id="RYP84374.1"/>
    </source>
</evidence>
<organism evidence="2 3">
    <name type="scientific">Nocardioides guangzhouensis</name>
    <dbReference type="NCBI Taxonomy" id="2497878"/>
    <lineage>
        <taxon>Bacteria</taxon>
        <taxon>Bacillati</taxon>
        <taxon>Actinomycetota</taxon>
        <taxon>Actinomycetes</taxon>
        <taxon>Propionibacteriales</taxon>
        <taxon>Nocardioidaceae</taxon>
        <taxon>Nocardioides</taxon>
    </lineage>
</organism>
<keyword evidence="3" id="KW-1185">Reference proteome</keyword>
<accession>A0A4Q4ZB62</accession>
<reference evidence="2 3" key="1">
    <citation type="submission" date="2019-01" db="EMBL/GenBank/DDBJ databases">
        <title>Nocardioides guangzhouensis sp. nov., an actinobacterium isolated from soil.</title>
        <authorList>
            <person name="Fu Y."/>
            <person name="Cai Y."/>
            <person name="Lin Z."/>
            <person name="Chen P."/>
        </authorList>
    </citation>
    <scope>NUCLEOTIDE SEQUENCE [LARGE SCALE GENOMIC DNA]</scope>
    <source>
        <strain evidence="2 3">130</strain>
    </source>
</reference>
<evidence type="ECO:0000313" key="3">
    <source>
        <dbReference type="Proteomes" id="UP000295198"/>
    </source>
</evidence>
<comment type="caution">
    <text evidence="2">The sequence shown here is derived from an EMBL/GenBank/DDBJ whole genome shotgun (WGS) entry which is preliminary data.</text>
</comment>
<proteinExistence type="predicted"/>
<protein>
    <submittedName>
        <fullName evidence="2">Uncharacterized protein</fullName>
    </submittedName>
</protein>
<dbReference type="EMBL" id="SDKM01000024">
    <property type="protein sequence ID" value="RYP84374.1"/>
    <property type="molecule type" value="Genomic_DNA"/>
</dbReference>
<dbReference type="RefSeq" id="WP_134719142.1">
    <property type="nucleotide sequence ID" value="NZ_SDKM01000024.1"/>
</dbReference>
<dbReference type="OrthoDB" id="9997587at2"/>
<gene>
    <name evidence="2" type="ORF">EKO23_16205</name>
</gene>
<name>A0A4Q4ZB62_9ACTN</name>
<dbReference type="Proteomes" id="UP000295198">
    <property type="component" value="Unassembled WGS sequence"/>
</dbReference>
<dbReference type="AlphaFoldDB" id="A0A4Q4ZB62"/>
<sequence>MPRTIRLDGSEWSPETLQKPHTSSLAAAQWRAEARSLASPSVLLGIAAVACTAAASDARTLLRAEFGFGKARADASVRVGAALGEDSGVSKSALGYLAGVKMSGAQQWALTTMLAGSTQDTGASGATVSPTTVKRSGGPKALGRLARKAVKTGDRPSQAVCAALLASRLDSNDAGLSAHGLTEALSNTFMGPRRASATQKATDRLLVAAYAMSGLSTTGLDLGSQRWVGAPAGWRHQAAPWLLPLLDEATSPALVQLLDAARARGLKFAAPGTTPFVHEDSRDVTEYMRNIAVGQASALTKWTDWPTWFGGDPSGAQVLLTQDDDYAYAWVGRGGRGQLVAFDTTDFIGWGLDEPGMTQALAYALGWYVDVSISLRASPGGTPTVKRAAGGSKAQGITYKPTPAYGTQRAGVALGHHSPPKPHMRAAHVRNLGYGTPSEEALSHAPAKYRSQMGLHETWIRSASVGGAAAQAELETHLSKYSALADALGLMDRSSDA</sequence>
<feature type="region of interest" description="Disordered" evidence="1">
    <location>
        <begin position="1"/>
        <end position="20"/>
    </location>
</feature>
<feature type="compositionally biased region" description="Polar residues" evidence="1">
    <location>
        <begin position="120"/>
        <end position="134"/>
    </location>
</feature>
<evidence type="ECO:0000256" key="1">
    <source>
        <dbReference type="SAM" id="MobiDB-lite"/>
    </source>
</evidence>